<keyword evidence="1" id="KW-0547">Nucleotide-binding</keyword>
<dbReference type="Proteomes" id="UP001281147">
    <property type="component" value="Unassembled WGS sequence"/>
</dbReference>
<proteinExistence type="predicted"/>
<accession>A0ACC3MRE7</accession>
<name>A0ACC3MRE7_9PEZI</name>
<dbReference type="EC" id="3.6.4.13" evidence="1"/>
<keyword evidence="2" id="KW-1185">Reference proteome</keyword>
<evidence type="ECO:0000313" key="1">
    <source>
        <dbReference type="EMBL" id="KAK3701763.1"/>
    </source>
</evidence>
<keyword evidence="1" id="KW-0067">ATP-binding</keyword>
<protein>
    <submittedName>
        <fullName evidence="1">ATP-dependent RNA helicase</fullName>
        <ecNumber evidence="1">3.6.4.13</ecNumber>
    </submittedName>
</protein>
<dbReference type="EMBL" id="JAUTXU010000169">
    <property type="protein sequence ID" value="KAK3701763.1"/>
    <property type="molecule type" value="Genomic_DNA"/>
</dbReference>
<sequence length="804" mass="86756">MAAPETKKRPLPAKVAAMKARKKRKLDGNNLAPPTKGPKSKVKADALAWTGVSMPDHMDDYEGFFGLEEVEDVEVVRDETTGGISFHGTAATKPKPNGTSVPEPLDGRSNLEGYGDEDEWSGFGSDDEPSKTISKSTERVGGSKLQPDKPAAKPNLTESTKVPVKKSKTPSNGLFEGLTDQAAVEGEGLSPDTLSSLSKLKFTKPTPIQRQAIPEILAGHDVIGKASTGSGKTLAFGIPILETFLENRGTTRSSASGIKSPLALILSPTRELAHQLDKHLTALCSNGTFEAPSIATLTGGLSVQKQQRLLKNADIVIGTPGRLWEVISEGQGIMSALQGIQFLVVDEADRLLSEGHFKEVEEILNALDRKEETNDDGGNSEVANNSRSANRTPLGRREKTNDDGGDNKPANNNSHRSDRNLDNDAEGQTRQTLVFSATFDKLLQHKLATKSKPASTLPSDAASLEHLLSKLNFRSSEKPKFIDVNPLKALATGLKEGLIECGGTEKDLYLYTLLMLHPNVERTLVFVNSISAVKRLTPLLQHLGLNALALHSGMVQKARMRSLERFTAAAREQQQKESGGPPILIATDVAARGLDVPNVQLVIHYHLPRAADTYVHRSGRTARAGQPGSSILICAPEEVAGVRRLVAKVHASSHSAKQGFFIHTLDLDRRIVSRLKPRATLAKKIADTHLAQEKGRKQDDFMRAAAEELGLDYGSDFDDEGKGKRGRGAGRKKKERDARGLSKAEVAGMKAELRALLAQRVNAGVSERYLTSGGVDVDELLRRQGTTGGGREFLGNVQDLGLLE</sequence>
<keyword evidence="1" id="KW-0347">Helicase</keyword>
<keyword evidence="1" id="KW-0378">Hydrolase</keyword>
<organism evidence="1 2">
    <name type="scientific">Vermiconidia calcicola</name>
    <dbReference type="NCBI Taxonomy" id="1690605"/>
    <lineage>
        <taxon>Eukaryota</taxon>
        <taxon>Fungi</taxon>
        <taxon>Dikarya</taxon>
        <taxon>Ascomycota</taxon>
        <taxon>Pezizomycotina</taxon>
        <taxon>Dothideomycetes</taxon>
        <taxon>Dothideomycetidae</taxon>
        <taxon>Mycosphaerellales</taxon>
        <taxon>Extremaceae</taxon>
        <taxon>Vermiconidia</taxon>
    </lineage>
</organism>
<evidence type="ECO:0000313" key="2">
    <source>
        <dbReference type="Proteomes" id="UP001281147"/>
    </source>
</evidence>
<gene>
    <name evidence="1" type="primary">MAK5_1</name>
    <name evidence="1" type="ORF">LTR37_015283</name>
</gene>
<reference evidence="1" key="1">
    <citation type="submission" date="2023-07" db="EMBL/GenBank/DDBJ databases">
        <title>Black Yeasts Isolated from many extreme environments.</title>
        <authorList>
            <person name="Coleine C."/>
            <person name="Stajich J.E."/>
            <person name="Selbmann L."/>
        </authorList>
    </citation>
    <scope>NUCLEOTIDE SEQUENCE</scope>
    <source>
        <strain evidence="1">CCFEE 5714</strain>
    </source>
</reference>
<comment type="caution">
    <text evidence="1">The sequence shown here is derived from an EMBL/GenBank/DDBJ whole genome shotgun (WGS) entry which is preliminary data.</text>
</comment>